<evidence type="ECO:0000313" key="2">
    <source>
        <dbReference type="EMBL" id="GMH21249.1"/>
    </source>
</evidence>
<sequence>MVSLLRLPPPLLPTPSSLDSFFFFFHSTHLQPTHLPFASPSPPSLLSDFAHSTFQTELPEADVFVGVHQDALGASIQGSGNLDPEGFGSGPICVGKPPLGCLPDSPGPSVVGDLGAGAAPLATPSPPQQCFPCPSSALLAESNASAFLHAPSRALQFCPGSKSDAPVIPRNSPAAVPPPGADACNHGVTWSSVVQQNTPGDLDSGSIRWDDVSKITGSPGCIERLFMSFVLLRFAFPTIPACWMRSDAGGGAVEVLLLPIASCYWKTWDAVRLLTALIAVSALCMANIDEERHRVGDEAHHISSSVSAADGDPGPVICLIQSPSSSGPEPISSKSGPPALGSSVQTCPPDRSSAELESCKVNDSLSPSGPPRIPEPPGETCSENNLATPNLKDVNGCLSSVTGFKSPGYPAVLYRAMSSETPQLGAECTPNSVILVDPGLDLHLTADSPRSESDNSVILVDAALPAVGIPRTVSCPAMMQLYFQQTGLIPVLAVGSNSPKSRLPIGPSYAEILCCGIGADPTGSVVGGEAYWPISEEDRIAALRLVVAPLAPVLEPASGLVSYPPGPLDPAVDLTKTPPSISCILTKYSLDTSFHLGHGSSSPKSLSVASSTDSHLDNSEVSYLGPQANPPQLDFWQPVQSRRMRKSASKNSKGF</sequence>
<evidence type="ECO:0000256" key="1">
    <source>
        <dbReference type="SAM" id="MobiDB-lite"/>
    </source>
</evidence>
<protein>
    <submittedName>
        <fullName evidence="2">Uncharacterized protein</fullName>
    </submittedName>
</protein>
<dbReference type="Proteomes" id="UP001279734">
    <property type="component" value="Unassembled WGS sequence"/>
</dbReference>
<dbReference type="AlphaFoldDB" id="A0AAD3T236"/>
<feature type="region of interest" description="Disordered" evidence="1">
    <location>
        <begin position="323"/>
        <end position="386"/>
    </location>
</feature>
<accession>A0AAD3T236</accession>
<feature type="compositionally biased region" description="Pro residues" evidence="1">
    <location>
        <begin position="368"/>
        <end position="377"/>
    </location>
</feature>
<proteinExistence type="predicted"/>
<dbReference type="EMBL" id="BSYO01000023">
    <property type="protein sequence ID" value="GMH21249.1"/>
    <property type="molecule type" value="Genomic_DNA"/>
</dbReference>
<feature type="compositionally biased region" description="Low complexity" evidence="1">
    <location>
        <begin position="323"/>
        <end position="338"/>
    </location>
</feature>
<gene>
    <name evidence="2" type="ORF">Nepgr_023091</name>
</gene>
<feature type="compositionally biased region" description="Low complexity" evidence="1">
    <location>
        <begin position="600"/>
        <end position="611"/>
    </location>
</feature>
<reference evidence="2" key="1">
    <citation type="submission" date="2023-05" db="EMBL/GenBank/DDBJ databases">
        <title>Nepenthes gracilis genome sequencing.</title>
        <authorList>
            <person name="Fukushima K."/>
        </authorList>
    </citation>
    <scope>NUCLEOTIDE SEQUENCE</scope>
    <source>
        <strain evidence="2">SING2019-196</strain>
    </source>
</reference>
<feature type="region of interest" description="Disordered" evidence="1">
    <location>
        <begin position="598"/>
        <end position="655"/>
    </location>
</feature>
<evidence type="ECO:0000313" key="3">
    <source>
        <dbReference type="Proteomes" id="UP001279734"/>
    </source>
</evidence>
<name>A0AAD3T236_NEPGR</name>
<comment type="caution">
    <text evidence="2">The sequence shown here is derived from an EMBL/GenBank/DDBJ whole genome shotgun (WGS) entry which is preliminary data.</text>
</comment>
<keyword evidence="3" id="KW-1185">Reference proteome</keyword>
<organism evidence="2 3">
    <name type="scientific">Nepenthes gracilis</name>
    <name type="common">Slender pitcher plant</name>
    <dbReference type="NCBI Taxonomy" id="150966"/>
    <lineage>
        <taxon>Eukaryota</taxon>
        <taxon>Viridiplantae</taxon>
        <taxon>Streptophyta</taxon>
        <taxon>Embryophyta</taxon>
        <taxon>Tracheophyta</taxon>
        <taxon>Spermatophyta</taxon>
        <taxon>Magnoliopsida</taxon>
        <taxon>eudicotyledons</taxon>
        <taxon>Gunneridae</taxon>
        <taxon>Pentapetalae</taxon>
        <taxon>Caryophyllales</taxon>
        <taxon>Nepenthaceae</taxon>
        <taxon>Nepenthes</taxon>
    </lineage>
</organism>